<protein>
    <submittedName>
        <fullName evidence="1">Uncharacterized protein</fullName>
    </submittedName>
</protein>
<comment type="caution">
    <text evidence="1">The sequence shown here is derived from an EMBL/GenBank/DDBJ whole genome shotgun (WGS) entry which is preliminary data.</text>
</comment>
<name>X0VSD2_9ZZZZ</name>
<organism evidence="1">
    <name type="scientific">marine sediment metagenome</name>
    <dbReference type="NCBI Taxonomy" id="412755"/>
    <lineage>
        <taxon>unclassified sequences</taxon>
        <taxon>metagenomes</taxon>
        <taxon>ecological metagenomes</taxon>
    </lineage>
</organism>
<dbReference type="AlphaFoldDB" id="X0VSD2"/>
<accession>X0VSD2</accession>
<gene>
    <name evidence="1" type="ORF">S01H1_60528</name>
</gene>
<proteinExistence type="predicted"/>
<sequence length="254" mass="28340">TPEQAKDPKVADIQDAGIRESVESYQEMLNNLRATYLESGIVSEEALSDWNEMFNNYTPLQGFEELNEDQSGVGRVGKGFRVSSLKKAKGRNKKAGGSFSETVNKYQEAIIQGGKNKVLQKLYNLIEKNPIIGADDKPVWNVLEAKNKEKLNELIRESNKENSGIIKVLFDGKYKFIRFADPRMAETMKGTTVFNSGDAIPIIRNIAGLNRFLSSMITTYDPEFIFRNFTRDVPAGLVNLVGEQTNKGGFLDGA</sequence>
<dbReference type="EMBL" id="BARS01039649">
    <property type="protein sequence ID" value="GAG21344.1"/>
    <property type="molecule type" value="Genomic_DNA"/>
</dbReference>
<evidence type="ECO:0000313" key="1">
    <source>
        <dbReference type="EMBL" id="GAG21344.1"/>
    </source>
</evidence>
<feature type="non-terminal residue" evidence="1">
    <location>
        <position position="1"/>
    </location>
</feature>
<feature type="non-terminal residue" evidence="1">
    <location>
        <position position="254"/>
    </location>
</feature>
<reference evidence="1" key="1">
    <citation type="journal article" date="2014" name="Front. Microbiol.">
        <title>High frequency of phylogenetically diverse reductive dehalogenase-homologous genes in deep subseafloor sedimentary metagenomes.</title>
        <authorList>
            <person name="Kawai M."/>
            <person name="Futagami T."/>
            <person name="Toyoda A."/>
            <person name="Takaki Y."/>
            <person name="Nishi S."/>
            <person name="Hori S."/>
            <person name="Arai W."/>
            <person name="Tsubouchi T."/>
            <person name="Morono Y."/>
            <person name="Uchiyama I."/>
            <person name="Ito T."/>
            <person name="Fujiyama A."/>
            <person name="Inagaki F."/>
            <person name="Takami H."/>
        </authorList>
    </citation>
    <scope>NUCLEOTIDE SEQUENCE</scope>
    <source>
        <strain evidence="1">Expedition CK06-06</strain>
    </source>
</reference>